<feature type="compositionally biased region" description="Basic and acidic residues" evidence="1">
    <location>
        <begin position="397"/>
        <end position="406"/>
    </location>
</feature>
<evidence type="ECO:0000256" key="1">
    <source>
        <dbReference type="SAM" id="MobiDB-lite"/>
    </source>
</evidence>
<name>A0AAD7A5I1_9AGAR</name>
<keyword evidence="3" id="KW-1185">Reference proteome</keyword>
<dbReference type="Proteomes" id="UP001218218">
    <property type="component" value="Unassembled WGS sequence"/>
</dbReference>
<evidence type="ECO:0000313" key="2">
    <source>
        <dbReference type="EMBL" id="KAJ7349413.1"/>
    </source>
</evidence>
<feature type="compositionally biased region" description="Basic residues" evidence="1">
    <location>
        <begin position="77"/>
        <end position="93"/>
    </location>
</feature>
<dbReference type="EMBL" id="JARIHO010000016">
    <property type="protein sequence ID" value="KAJ7349413.1"/>
    <property type="molecule type" value="Genomic_DNA"/>
</dbReference>
<feature type="compositionally biased region" description="Low complexity" evidence="1">
    <location>
        <begin position="314"/>
        <end position="328"/>
    </location>
</feature>
<feature type="region of interest" description="Disordered" evidence="1">
    <location>
        <begin position="55"/>
        <end position="114"/>
    </location>
</feature>
<protein>
    <submittedName>
        <fullName evidence="2">Uncharacterized protein</fullName>
    </submittedName>
</protein>
<comment type="caution">
    <text evidence="2">The sequence shown here is derived from an EMBL/GenBank/DDBJ whole genome shotgun (WGS) entry which is preliminary data.</text>
</comment>
<dbReference type="AlphaFoldDB" id="A0AAD7A5I1"/>
<accession>A0AAD7A5I1</accession>
<feature type="compositionally biased region" description="Basic and acidic residues" evidence="1">
    <location>
        <begin position="94"/>
        <end position="114"/>
    </location>
</feature>
<proteinExistence type="predicted"/>
<feature type="region of interest" description="Disordered" evidence="1">
    <location>
        <begin position="370"/>
        <end position="412"/>
    </location>
</feature>
<organism evidence="2 3">
    <name type="scientific">Mycena albidolilacea</name>
    <dbReference type="NCBI Taxonomy" id="1033008"/>
    <lineage>
        <taxon>Eukaryota</taxon>
        <taxon>Fungi</taxon>
        <taxon>Dikarya</taxon>
        <taxon>Basidiomycota</taxon>
        <taxon>Agaricomycotina</taxon>
        <taxon>Agaricomycetes</taxon>
        <taxon>Agaricomycetidae</taxon>
        <taxon>Agaricales</taxon>
        <taxon>Marasmiineae</taxon>
        <taxon>Mycenaceae</taxon>
        <taxon>Mycena</taxon>
    </lineage>
</organism>
<gene>
    <name evidence="2" type="ORF">DFH08DRAFT_807902</name>
</gene>
<evidence type="ECO:0000313" key="3">
    <source>
        <dbReference type="Proteomes" id="UP001218218"/>
    </source>
</evidence>
<reference evidence="2" key="1">
    <citation type="submission" date="2023-03" db="EMBL/GenBank/DDBJ databases">
        <title>Massive genome expansion in bonnet fungi (Mycena s.s.) driven by repeated elements and novel gene families across ecological guilds.</title>
        <authorList>
            <consortium name="Lawrence Berkeley National Laboratory"/>
            <person name="Harder C.B."/>
            <person name="Miyauchi S."/>
            <person name="Viragh M."/>
            <person name="Kuo A."/>
            <person name="Thoen E."/>
            <person name="Andreopoulos B."/>
            <person name="Lu D."/>
            <person name="Skrede I."/>
            <person name="Drula E."/>
            <person name="Henrissat B."/>
            <person name="Morin E."/>
            <person name="Kohler A."/>
            <person name="Barry K."/>
            <person name="LaButti K."/>
            <person name="Morin E."/>
            <person name="Salamov A."/>
            <person name="Lipzen A."/>
            <person name="Mereny Z."/>
            <person name="Hegedus B."/>
            <person name="Baldrian P."/>
            <person name="Stursova M."/>
            <person name="Weitz H."/>
            <person name="Taylor A."/>
            <person name="Grigoriev I.V."/>
            <person name="Nagy L.G."/>
            <person name="Martin F."/>
            <person name="Kauserud H."/>
        </authorList>
    </citation>
    <scope>NUCLEOTIDE SEQUENCE</scope>
    <source>
        <strain evidence="2">CBHHK002</strain>
    </source>
</reference>
<sequence>MNNYVLSQTQVLILPRTSKIDTGDYRQRITLTQTHPWWHHVNNASATYDAFAGQRPRPETAASRTTHGTAVSPYKPPRYRRRLLRRTTPHRRRNGEDVETTKNRVGETEEHREGWRQAKLPLNGAFPNDRERVSVEALSSVSARHAKTAPMRRRALASALGWYGQRWQMQRDGRLHRTWERHVISLRSDTHSASGTKTSTSASTIRTMYRADAGWPRKHPDLPREALRRNTTIRRHRAAHHAQSPHDLHAEGELISHPQVRTRWGRIHGVFGHEKMANSRSRAYCATARTHPQDPACAGGARDSPRHRHRRGRNTSGLRTTLGGLHTTADAGGRAATLRSRFKTRLAPTEVPHAGGHVHSFTFRRGQRRDGSTFISTSPRTDSRRCDPFFEGGGEGWDPRGPDRARHGGPSGQVRYGVAVGWAKVPTRRHGAIYPGHCPRLRVTMGE</sequence>
<feature type="region of interest" description="Disordered" evidence="1">
    <location>
        <begin position="291"/>
        <end position="334"/>
    </location>
</feature>